<dbReference type="Proteomes" id="UP001487740">
    <property type="component" value="Unassembled WGS sequence"/>
</dbReference>
<feature type="transmembrane region" description="Helical" evidence="1">
    <location>
        <begin position="39"/>
        <end position="59"/>
    </location>
</feature>
<protein>
    <submittedName>
        <fullName evidence="2">Uncharacterized protein</fullName>
    </submittedName>
</protein>
<accession>A0AAW0T5C2</accession>
<keyword evidence="3" id="KW-1185">Reference proteome</keyword>
<dbReference type="EMBL" id="JARAKH010000039">
    <property type="protein sequence ID" value="KAK8382586.1"/>
    <property type="molecule type" value="Genomic_DNA"/>
</dbReference>
<sequence length="126" mass="14309">MPSNLSSARVICCLSFWCGSYLMEQLRKAYRGNSASQQWMWMITWLVWILLEGQLVLMCKMCKNMLGYLCSVCLGLGSRVCDGKEVVVDWDSWRVMERKLWTGVPGSCCTATAFLLNILSCCLTLN</sequence>
<evidence type="ECO:0000313" key="2">
    <source>
        <dbReference type="EMBL" id="KAK8382586.1"/>
    </source>
</evidence>
<evidence type="ECO:0000256" key="1">
    <source>
        <dbReference type="SAM" id="Phobius"/>
    </source>
</evidence>
<keyword evidence="1" id="KW-1133">Transmembrane helix</keyword>
<reference evidence="2 3" key="1">
    <citation type="submission" date="2023-03" db="EMBL/GenBank/DDBJ databases">
        <title>High-quality genome of Scylla paramamosain provides insights in environmental adaptation.</title>
        <authorList>
            <person name="Zhang L."/>
        </authorList>
    </citation>
    <scope>NUCLEOTIDE SEQUENCE [LARGE SCALE GENOMIC DNA]</scope>
    <source>
        <strain evidence="2">LZ_2023a</strain>
        <tissue evidence="2">Muscle</tissue>
    </source>
</reference>
<comment type="caution">
    <text evidence="2">The sequence shown here is derived from an EMBL/GenBank/DDBJ whole genome shotgun (WGS) entry which is preliminary data.</text>
</comment>
<keyword evidence="1" id="KW-0812">Transmembrane</keyword>
<proteinExistence type="predicted"/>
<gene>
    <name evidence="2" type="ORF">O3P69_015430</name>
</gene>
<organism evidence="2 3">
    <name type="scientific">Scylla paramamosain</name>
    <name type="common">Mud crab</name>
    <dbReference type="NCBI Taxonomy" id="85552"/>
    <lineage>
        <taxon>Eukaryota</taxon>
        <taxon>Metazoa</taxon>
        <taxon>Ecdysozoa</taxon>
        <taxon>Arthropoda</taxon>
        <taxon>Crustacea</taxon>
        <taxon>Multicrustacea</taxon>
        <taxon>Malacostraca</taxon>
        <taxon>Eumalacostraca</taxon>
        <taxon>Eucarida</taxon>
        <taxon>Decapoda</taxon>
        <taxon>Pleocyemata</taxon>
        <taxon>Brachyura</taxon>
        <taxon>Eubrachyura</taxon>
        <taxon>Portunoidea</taxon>
        <taxon>Portunidae</taxon>
        <taxon>Portuninae</taxon>
        <taxon>Scylla</taxon>
    </lineage>
</organism>
<evidence type="ECO:0000313" key="3">
    <source>
        <dbReference type="Proteomes" id="UP001487740"/>
    </source>
</evidence>
<keyword evidence="1" id="KW-0472">Membrane</keyword>
<dbReference type="AlphaFoldDB" id="A0AAW0T5C2"/>
<name>A0AAW0T5C2_SCYPA</name>